<organism evidence="2">
    <name type="scientific">marine sediment metagenome</name>
    <dbReference type="NCBI Taxonomy" id="412755"/>
    <lineage>
        <taxon>unclassified sequences</taxon>
        <taxon>metagenomes</taxon>
        <taxon>ecological metagenomes</taxon>
    </lineage>
</organism>
<proteinExistence type="predicted"/>
<dbReference type="InterPro" id="IPR018247">
    <property type="entry name" value="EF_Hand_1_Ca_BS"/>
</dbReference>
<feature type="domain" description="EF-hand" evidence="1">
    <location>
        <begin position="42"/>
        <end position="77"/>
    </location>
</feature>
<comment type="caution">
    <text evidence="2">The sequence shown here is derived from an EMBL/GenBank/DDBJ whole genome shotgun (WGS) entry which is preliminary data.</text>
</comment>
<dbReference type="Gene3D" id="1.10.238.10">
    <property type="entry name" value="EF-hand"/>
    <property type="match status" value="1"/>
</dbReference>
<evidence type="ECO:0000259" key="1">
    <source>
        <dbReference type="PROSITE" id="PS50222"/>
    </source>
</evidence>
<dbReference type="InterPro" id="IPR011992">
    <property type="entry name" value="EF-hand-dom_pair"/>
</dbReference>
<protein>
    <recommendedName>
        <fullName evidence="1">EF-hand domain-containing protein</fullName>
    </recommendedName>
</protein>
<name>A0A0F9KNP8_9ZZZZ</name>
<dbReference type="SUPFAM" id="SSF47473">
    <property type="entry name" value="EF-hand"/>
    <property type="match status" value="1"/>
</dbReference>
<dbReference type="PROSITE" id="PS50222">
    <property type="entry name" value="EF_HAND_2"/>
    <property type="match status" value="1"/>
</dbReference>
<reference evidence="2" key="1">
    <citation type="journal article" date="2015" name="Nature">
        <title>Complex archaea that bridge the gap between prokaryotes and eukaryotes.</title>
        <authorList>
            <person name="Spang A."/>
            <person name="Saw J.H."/>
            <person name="Jorgensen S.L."/>
            <person name="Zaremba-Niedzwiedzka K."/>
            <person name="Martijn J."/>
            <person name="Lind A.E."/>
            <person name="van Eijk R."/>
            <person name="Schleper C."/>
            <person name="Guy L."/>
            <person name="Ettema T.J."/>
        </authorList>
    </citation>
    <scope>NUCLEOTIDE SEQUENCE</scope>
</reference>
<sequence>MNTIRILTAASVGLVLTAGVALAHELDADQDGLFSLAEMQDEYTDLTQAQYDALDLNKDGALDAAELQAAIDSGKLPKMDDD</sequence>
<dbReference type="Pfam" id="PF13202">
    <property type="entry name" value="EF-hand_5"/>
    <property type="match status" value="1"/>
</dbReference>
<dbReference type="InterPro" id="IPR002048">
    <property type="entry name" value="EF_hand_dom"/>
</dbReference>
<dbReference type="GO" id="GO:0005509">
    <property type="term" value="F:calcium ion binding"/>
    <property type="evidence" value="ECO:0007669"/>
    <property type="project" value="InterPro"/>
</dbReference>
<evidence type="ECO:0000313" key="2">
    <source>
        <dbReference type="EMBL" id="KKM23743.1"/>
    </source>
</evidence>
<dbReference type="AlphaFoldDB" id="A0A0F9KNP8"/>
<dbReference type="PROSITE" id="PS00018">
    <property type="entry name" value="EF_HAND_1"/>
    <property type="match status" value="1"/>
</dbReference>
<dbReference type="EMBL" id="LAZR01013060">
    <property type="protein sequence ID" value="KKM23743.1"/>
    <property type="molecule type" value="Genomic_DNA"/>
</dbReference>
<gene>
    <name evidence="2" type="ORF">LCGC14_1612080</name>
</gene>
<accession>A0A0F9KNP8</accession>